<evidence type="ECO:0000313" key="3">
    <source>
        <dbReference type="Proteomes" id="UP000276215"/>
    </source>
</evidence>
<accession>A0A3N4K482</accession>
<feature type="compositionally biased region" description="Basic and acidic residues" evidence="1">
    <location>
        <begin position="92"/>
        <end position="102"/>
    </location>
</feature>
<keyword evidence="3" id="KW-1185">Reference proteome</keyword>
<feature type="compositionally biased region" description="Basic and acidic residues" evidence="1">
    <location>
        <begin position="31"/>
        <end position="45"/>
    </location>
</feature>
<organism evidence="2 3">
    <name type="scientific">Choiromyces venosus 120613-1</name>
    <dbReference type="NCBI Taxonomy" id="1336337"/>
    <lineage>
        <taxon>Eukaryota</taxon>
        <taxon>Fungi</taxon>
        <taxon>Dikarya</taxon>
        <taxon>Ascomycota</taxon>
        <taxon>Pezizomycotina</taxon>
        <taxon>Pezizomycetes</taxon>
        <taxon>Pezizales</taxon>
        <taxon>Tuberaceae</taxon>
        <taxon>Choiromyces</taxon>
    </lineage>
</organism>
<dbReference type="AlphaFoldDB" id="A0A3N4K482"/>
<feature type="compositionally biased region" description="Acidic residues" evidence="1">
    <location>
        <begin position="103"/>
        <end position="117"/>
    </location>
</feature>
<name>A0A3N4K482_9PEZI</name>
<feature type="compositionally biased region" description="Low complexity" evidence="1">
    <location>
        <begin position="74"/>
        <end position="89"/>
    </location>
</feature>
<dbReference type="EMBL" id="ML120364">
    <property type="protein sequence ID" value="RPB03211.1"/>
    <property type="molecule type" value="Genomic_DNA"/>
</dbReference>
<protein>
    <submittedName>
        <fullName evidence="2">Uncharacterized protein</fullName>
    </submittedName>
</protein>
<proteinExistence type="predicted"/>
<evidence type="ECO:0000313" key="2">
    <source>
        <dbReference type="EMBL" id="RPB03211.1"/>
    </source>
</evidence>
<feature type="region of interest" description="Disordered" evidence="1">
    <location>
        <begin position="30"/>
        <end position="158"/>
    </location>
</feature>
<evidence type="ECO:0000256" key="1">
    <source>
        <dbReference type="SAM" id="MobiDB-lite"/>
    </source>
</evidence>
<reference evidence="2 3" key="1">
    <citation type="journal article" date="2018" name="Nat. Ecol. Evol.">
        <title>Pezizomycetes genomes reveal the molecular basis of ectomycorrhizal truffle lifestyle.</title>
        <authorList>
            <person name="Murat C."/>
            <person name="Payen T."/>
            <person name="Noel B."/>
            <person name="Kuo A."/>
            <person name="Morin E."/>
            <person name="Chen J."/>
            <person name="Kohler A."/>
            <person name="Krizsan K."/>
            <person name="Balestrini R."/>
            <person name="Da Silva C."/>
            <person name="Montanini B."/>
            <person name="Hainaut M."/>
            <person name="Levati E."/>
            <person name="Barry K.W."/>
            <person name="Belfiori B."/>
            <person name="Cichocki N."/>
            <person name="Clum A."/>
            <person name="Dockter R.B."/>
            <person name="Fauchery L."/>
            <person name="Guy J."/>
            <person name="Iotti M."/>
            <person name="Le Tacon F."/>
            <person name="Lindquist E.A."/>
            <person name="Lipzen A."/>
            <person name="Malagnac F."/>
            <person name="Mello A."/>
            <person name="Molinier V."/>
            <person name="Miyauchi S."/>
            <person name="Poulain J."/>
            <person name="Riccioni C."/>
            <person name="Rubini A."/>
            <person name="Sitrit Y."/>
            <person name="Splivallo R."/>
            <person name="Traeger S."/>
            <person name="Wang M."/>
            <person name="Zifcakova L."/>
            <person name="Wipf D."/>
            <person name="Zambonelli A."/>
            <person name="Paolocci F."/>
            <person name="Nowrousian M."/>
            <person name="Ottonello S."/>
            <person name="Baldrian P."/>
            <person name="Spatafora J.W."/>
            <person name="Henrissat B."/>
            <person name="Nagy L.G."/>
            <person name="Aury J.M."/>
            <person name="Wincker P."/>
            <person name="Grigoriev I.V."/>
            <person name="Bonfante P."/>
            <person name="Martin F.M."/>
        </authorList>
    </citation>
    <scope>NUCLEOTIDE SEQUENCE [LARGE SCALE GENOMIC DNA]</scope>
    <source>
        <strain evidence="2 3">120613-1</strain>
    </source>
</reference>
<dbReference type="Proteomes" id="UP000276215">
    <property type="component" value="Unassembled WGS sequence"/>
</dbReference>
<gene>
    <name evidence="2" type="ORF">L873DRAFT_1787323</name>
</gene>
<sequence length="158" mass="17432">MEKGETGKVTYLLKYYQKTGVSGTGVYIYRPDTRKRETVSAKGHGDCTSGPDPTKERPPPEVQTHSLDPDPEEVTTSTMTTTTTTPIPEVEVEVRRNPREPVEAEEGEEEEDGDQPEPAEGKERNRTVDPSASFHPVKDDSEQNNLASPNDDSLDEAS</sequence>